<reference evidence="7 8" key="1">
    <citation type="submission" date="2019-07" db="EMBL/GenBank/DDBJ databases">
        <title>Rhodococcus cavernicolus sp. nov., isolated from a cave.</title>
        <authorList>
            <person name="Lee S.D."/>
        </authorList>
    </citation>
    <scope>NUCLEOTIDE SEQUENCE [LARGE SCALE GENOMIC DNA]</scope>
    <source>
        <strain evidence="7 8">C1-24</strain>
    </source>
</reference>
<accession>A0A5A7S5G1</accession>
<dbReference type="GO" id="GO:0003677">
    <property type="term" value="F:DNA binding"/>
    <property type="evidence" value="ECO:0007669"/>
    <property type="project" value="UniProtKB-KW"/>
</dbReference>
<dbReference type="Proteomes" id="UP000322244">
    <property type="component" value="Unassembled WGS sequence"/>
</dbReference>
<protein>
    <submittedName>
        <fullName evidence="7">LysR family transcriptional regulator</fullName>
    </submittedName>
</protein>
<dbReference type="InterPro" id="IPR000847">
    <property type="entry name" value="LysR_HTH_N"/>
</dbReference>
<evidence type="ECO:0000256" key="1">
    <source>
        <dbReference type="ARBA" id="ARBA00009437"/>
    </source>
</evidence>
<dbReference type="SUPFAM" id="SSF53850">
    <property type="entry name" value="Periplasmic binding protein-like II"/>
    <property type="match status" value="1"/>
</dbReference>
<dbReference type="OrthoDB" id="3176554at2"/>
<dbReference type="AlphaFoldDB" id="A0A5A7S5G1"/>
<dbReference type="SUPFAM" id="SSF46785">
    <property type="entry name" value="Winged helix' DNA-binding domain"/>
    <property type="match status" value="1"/>
</dbReference>
<dbReference type="RefSeq" id="WP_149431922.1">
    <property type="nucleotide sequence ID" value="NZ_VLNY01000010.1"/>
</dbReference>
<proteinExistence type="inferred from homology"/>
<dbReference type="Gene3D" id="1.10.10.10">
    <property type="entry name" value="Winged helix-like DNA-binding domain superfamily/Winged helix DNA-binding domain"/>
    <property type="match status" value="1"/>
</dbReference>
<dbReference type="GO" id="GO:0003700">
    <property type="term" value="F:DNA-binding transcription factor activity"/>
    <property type="evidence" value="ECO:0007669"/>
    <property type="project" value="InterPro"/>
</dbReference>
<dbReference type="Pfam" id="PF00126">
    <property type="entry name" value="HTH_1"/>
    <property type="match status" value="1"/>
</dbReference>
<dbReference type="EMBL" id="VLNY01000010">
    <property type="protein sequence ID" value="KAA0021418.1"/>
    <property type="molecule type" value="Genomic_DNA"/>
</dbReference>
<evidence type="ECO:0000313" key="8">
    <source>
        <dbReference type="Proteomes" id="UP000322244"/>
    </source>
</evidence>
<sequence>MELRQLTYFVAVSEELSFSRAAQRCFISQSAISHQIARLERDLDATLFDRSTRAVTPTDAGLRLLPLAQQMLGLQTMIYSAVRAPGSRIRLAANMSFAARSLSAIADIRARHPDAEVEFVIKSFHHRIDAVASGDADVALIRGHIDRADLQVKQLWVEDLIVATAATHPLAQSETVNLGDLADYPLLMPPAFEQVLLHKVIRESFEKIGATPMYGAPIPSDHTATMELISYPDAWTVIYAETPATGISCMREAGGRLRIPVSAVTRSGAGRSILVEELIAFMTAPTPHRQTG</sequence>
<evidence type="ECO:0000256" key="3">
    <source>
        <dbReference type="ARBA" id="ARBA00023125"/>
    </source>
</evidence>
<evidence type="ECO:0000313" key="7">
    <source>
        <dbReference type="EMBL" id="KAA0021418.1"/>
    </source>
</evidence>
<evidence type="ECO:0000256" key="2">
    <source>
        <dbReference type="ARBA" id="ARBA00023015"/>
    </source>
</evidence>
<dbReference type="InterPro" id="IPR036390">
    <property type="entry name" value="WH_DNA-bd_sf"/>
</dbReference>
<dbReference type="PANTHER" id="PTHR30346:SF0">
    <property type="entry name" value="HCA OPERON TRANSCRIPTIONAL ACTIVATOR HCAR"/>
    <property type="match status" value="1"/>
</dbReference>
<dbReference type="FunFam" id="1.10.10.10:FF:000001">
    <property type="entry name" value="LysR family transcriptional regulator"/>
    <property type="match status" value="1"/>
</dbReference>
<comment type="caution">
    <text evidence="7">The sequence shown here is derived from an EMBL/GenBank/DDBJ whole genome shotgun (WGS) entry which is preliminary data.</text>
</comment>
<dbReference type="Pfam" id="PF03466">
    <property type="entry name" value="LysR_substrate"/>
    <property type="match status" value="1"/>
</dbReference>
<dbReference type="PRINTS" id="PR00039">
    <property type="entry name" value="HTHLYSR"/>
</dbReference>
<organism evidence="7 8">
    <name type="scientific">Antrihabitans cavernicola</name>
    <dbReference type="NCBI Taxonomy" id="2495913"/>
    <lineage>
        <taxon>Bacteria</taxon>
        <taxon>Bacillati</taxon>
        <taxon>Actinomycetota</taxon>
        <taxon>Actinomycetes</taxon>
        <taxon>Mycobacteriales</taxon>
        <taxon>Nocardiaceae</taxon>
        <taxon>Antrihabitans</taxon>
    </lineage>
</organism>
<dbReference type="PANTHER" id="PTHR30346">
    <property type="entry name" value="TRANSCRIPTIONAL DUAL REGULATOR HCAR-RELATED"/>
    <property type="match status" value="1"/>
</dbReference>
<dbReference type="GO" id="GO:0032993">
    <property type="term" value="C:protein-DNA complex"/>
    <property type="evidence" value="ECO:0007669"/>
    <property type="project" value="TreeGrafter"/>
</dbReference>
<dbReference type="InterPro" id="IPR005119">
    <property type="entry name" value="LysR_subst-bd"/>
</dbReference>
<keyword evidence="2" id="KW-0805">Transcription regulation</keyword>
<keyword evidence="4" id="KW-0010">Activator</keyword>
<dbReference type="Gene3D" id="3.40.190.290">
    <property type="match status" value="1"/>
</dbReference>
<dbReference type="InterPro" id="IPR036388">
    <property type="entry name" value="WH-like_DNA-bd_sf"/>
</dbReference>
<evidence type="ECO:0000256" key="4">
    <source>
        <dbReference type="ARBA" id="ARBA00023159"/>
    </source>
</evidence>
<gene>
    <name evidence="7" type="ORF">FOY51_19455</name>
</gene>
<keyword evidence="5" id="KW-0804">Transcription</keyword>
<evidence type="ECO:0000259" key="6">
    <source>
        <dbReference type="PROSITE" id="PS50931"/>
    </source>
</evidence>
<keyword evidence="3" id="KW-0238">DNA-binding</keyword>
<keyword evidence="8" id="KW-1185">Reference proteome</keyword>
<evidence type="ECO:0000256" key="5">
    <source>
        <dbReference type="ARBA" id="ARBA00023163"/>
    </source>
</evidence>
<feature type="domain" description="HTH lysR-type" evidence="6">
    <location>
        <begin position="1"/>
        <end position="58"/>
    </location>
</feature>
<comment type="similarity">
    <text evidence="1">Belongs to the LysR transcriptional regulatory family.</text>
</comment>
<dbReference type="CDD" id="cd05466">
    <property type="entry name" value="PBP2_LTTR_substrate"/>
    <property type="match status" value="1"/>
</dbReference>
<dbReference type="PROSITE" id="PS50931">
    <property type="entry name" value="HTH_LYSR"/>
    <property type="match status" value="1"/>
</dbReference>
<name>A0A5A7S5G1_9NOCA</name>